<dbReference type="EMBL" id="JAPTMU010000066">
    <property type="protein sequence ID" value="KAJ4922571.1"/>
    <property type="molecule type" value="Genomic_DNA"/>
</dbReference>
<evidence type="ECO:0000313" key="3">
    <source>
        <dbReference type="Proteomes" id="UP001219934"/>
    </source>
</evidence>
<keyword evidence="3" id="KW-1185">Reference proteome</keyword>
<evidence type="ECO:0000313" key="2">
    <source>
        <dbReference type="EMBL" id="KAJ4922571.1"/>
    </source>
</evidence>
<dbReference type="PANTHER" id="PTHR46791">
    <property type="entry name" value="EXPRESSED PROTEIN"/>
    <property type="match status" value="1"/>
</dbReference>
<accession>A0AAD6F5X7</accession>
<reference evidence="2" key="1">
    <citation type="submission" date="2022-11" db="EMBL/GenBank/DDBJ databases">
        <title>Chromosome-level genome of Pogonophryne albipinna.</title>
        <authorList>
            <person name="Jo E."/>
        </authorList>
    </citation>
    <scope>NUCLEOTIDE SEQUENCE</scope>
    <source>
        <strain evidence="2">SGF0006</strain>
        <tissue evidence="2">Muscle</tissue>
    </source>
</reference>
<dbReference type="InterPro" id="IPR012337">
    <property type="entry name" value="RNaseH-like_sf"/>
</dbReference>
<sequence>MSVESIARFLCVSSRLNCIVRRTYSVRGPLSLWYVDTNHKLIRYNMVLFGAVDGSSRKVMCLEAATNNCALTAFSAFKEATEKHGIPLRVRAD</sequence>
<organism evidence="2 3">
    <name type="scientific">Pogonophryne albipinna</name>
    <dbReference type="NCBI Taxonomy" id="1090488"/>
    <lineage>
        <taxon>Eukaryota</taxon>
        <taxon>Metazoa</taxon>
        <taxon>Chordata</taxon>
        <taxon>Craniata</taxon>
        <taxon>Vertebrata</taxon>
        <taxon>Euteleostomi</taxon>
        <taxon>Actinopterygii</taxon>
        <taxon>Neopterygii</taxon>
        <taxon>Teleostei</taxon>
        <taxon>Neoteleostei</taxon>
        <taxon>Acanthomorphata</taxon>
        <taxon>Eupercaria</taxon>
        <taxon>Perciformes</taxon>
        <taxon>Notothenioidei</taxon>
        <taxon>Pogonophryne</taxon>
    </lineage>
</organism>
<proteinExistence type="predicted"/>
<dbReference type="InterPro" id="IPR001584">
    <property type="entry name" value="Integrase_cat-core"/>
</dbReference>
<dbReference type="Pfam" id="PF24764">
    <property type="entry name" value="rva_4"/>
    <property type="match status" value="1"/>
</dbReference>
<evidence type="ECO:0000259" key="1">
    <source>
        <dbReference type="PROSITE" id="PS50994"/>
    </source>
</evidence>
<dbReference type="AlphaFoldDB" id="A0AAD6F5X7"/>
<gene>
    <name evidence="2" type="ORF">JOQ06_016575</name>
</gene>
<dbReference type="SUPFAM" id="SSF53098">
    <property type="entry name" value="Ribonuclease H-like"/>
    <property type="match status" value="1"/>
</dbReference>
<name>A0AAD6F5X7_9TELE</name>
<comment type="caution">
    <text evidence="2">The sequence shown here is derived from an EMBL/GenBank/DDBJ whole genome shotgun (WGS) entry which is preliminary data.</text>
</comment>
<dbReference type="PANTHER" id="PTHR46791:SF11">
    <property type="entry name" value="INTEGRASE CATALYTIC DOMAIN-CONTAINING PROTEIN"/>
    <property type="match status" value="1"/>
</dbReference>
<dbReference type="Proteomes" id="UP001219934">
    <property type="component" value="Unassembled WGS sequence"/>
</dbReference>
<feature type="domain" description="Integrase catalytic" evidence="1">
    <location>
        <begin position="25"/>
        <end position="93"/>
    </location>
</feature>
<protein>
    <recommendedName>
        <fullName evidence="1">Integrase catalytic domain-containing protein</fullName>
    </recommendedName>
</protein>
<dbReference type="PROSITE" id="PS50994">
    <property type="entry name" value="INTEGRASE"/>
    <property type="match status" value="1"/>
</dbReference>
<dbReference type="InterPro" id="IPR058913">
    <property type="entry name" value="Integrase_dom_put"/>
</dbReference>
<dbReference type="GO" id="GO:0015074">
    <property type="term" value="P:DNA integration"/>
    <property type="evidence" value="ECO:0007669"/>
    <property type="project" value="InterPro"/>
</dbReference>